<dbReference type="AlphaFoldDB" id="T1C4P2"/>
<evidence type="ECO:0000313" key="1">
    <source>
        <dbReference type="EMBL" id="EQD80451.1"/>
    </source>
</evidence>
<organism evidence="1">
    <name type="scientific">mine drainage metagenome</name>
    <dbReference type="NCBI Taxonomy" id="410659"/>
    <lineage>
        <taxon>unclassified sequences</taxon>
        <taxon>metagenomes</taxon>
        <taxon>ecological metagenomes</taxon>
    </lineage>
</organism>
<protein>
    <submittedName>
        <fullName evidence="1">Transcriptional regulator</fullName>
    </submittedName>
</protein>
<reference evidence="1" key="2">
    <citation type="journal article" date="2014" name="ISME J.">
        <title>Microbial stratification in low pH oxic and suboxic macroscopic growths along an acid mine drainage.</title>
        <authorList>
            <person name="Mendez-Garcia C."/>
            <person name="Mesa V."/>
            <person name="Sprenger R.R."/>
            <person name="Richter M."/>
            <person name="Diez M.S."/>
            <person name="Solano J."/>
            <person name="Bargiela R."/>
            <person name="Golyshina O.V."/>
            <person name="Manteca A."/>
            <person name="Ramos J.L."/>
            <person name="Gallego J.R."/>
            <person name="Llorente I."/>
            <person name="Martins Dos Santos V.A."/>
            <person name="Jensen O.N."/>
            <person name="Pelaez A.I."/>
            <person name="Sanchez J."/>
            <person name="Ferrer M."/>
        </authorList>
    </citation>
    <scope>NUCLEOTIDE SEQUENCE</scope>
</reference>
<sequence>MHRTYEGTNTPVRVSWYEDRIEILSPGGPYGEVTPENFGTPGLTDYRNPNLAEAMRVLGYVQKFGGGIVVARSALQKNGNPLPEFSVDQRFVLAIVRPAR</sequence>
<gene>
    <name evidence="1" type="ORF">B1A_00878</name>
</gene>
<dbReference type="EMBL" id="AUZX01000665">
    <property type="protein sequence ID" value="EQD80451.1"/>
    <property type="molecule type" value="Genomic_DNA"/>
</dbReference>
<dbReference type="InterPro" id="IPR038475">
    <property type="entry name" value="RecG_C_sf"/>
</dbReference>
<dbReference type="Gene3D" id="3.30.565.60">
    <property type="match status" value="1"/>
</dbReference>
<accession>T1C4P2</accession>
<dbReference type="Pfam" id="PF13749">
    <property type="entry name" value="HATPase_c_4"/>
    <property type="match status" value="1"/>
</dbReference>
<dbReference type="PANTHER" id="PTHR30595">
    <property type="entry name" value="GLPR-RELATED TRANSCRIPTIONAL REPRESSOR"/>
    <property type="match status" value="1"/>
</dbReference>
<name>T1C4P2_9ZZZZ</name>
<reference evidence="1" key="1">
    <citation type="submission" date="2013-08" db="EMBL/GenBank/DDBJ databases">
        <authorList>
            <person name="Mendez C."/>
            <person name="Richter M."/>
            <person name="Ferrer M."/>
            <person name="Sanchez J."/>
        </authorList>
    </citation>
    <scope>NUCLEOTIDE SEQUENCE</scope>
</reference>
<dbReference type="PANTHER" id="PTHR30595:SF6">
    <property type="entry name" value="SCHLAFEN ALBA-2 DOMAIN-CONTAINING PROTEIN"/>
    <property type="match status" value="1"/>
</dbReference>
<comment type="caution">
    <text evidence="1">The sequence shown here is derived from an EMBL/GenBank/DDBJ whole genome shotgun (WGS) entry which is preliminary data.</text>
</comment>
<proteinExistence type="predicted"/>